<organism evidence="1 2">
    <name type="scientific">Sphingobium chungbukense</name>
    <dbReference type="NCBI Taxonomy" id="56193"/>
    <lineage>
        <taxon>Bacteria</taxon>
        <taxon>Pseudomonadati</taxon>
        <taxon>Pseudomonadota</taxon>
        <taxon>Alphaproteobacteria</taxon>
        <taxon>Sphingomonadales</taxon>
        <taxon>Sphingomonadaceae</taxon>
        <taxon>Sphingobium</taxon>
    </lineage>
</organism>
<proteinExistence type="predicted"/>
<dbReference type="SUPFAM" id="SSF51197">
    <property type="entry name" value="Clavaminate synthase-like"/>
    <property type="match status" value="1"/>
</dbReference>
<dbReference type="RefSeq" id="WP_046765512.1">
    <property type="nucleotide sequence ID" value="NZ_LBIC01000010.1"/>
</dbReference>
<comment type="caution">
    <text evidence="1">The sequence shown here is derived from an EMBL/GenBank/DDBJ whole genome shotgun (WGS) entry which is preliminary data.</text>
</comment>
<keyword evidence="2" id="KW-1185">Reference proteome</keyword>
<reference evidence="1 2" key="1">
    <citation type="submission" date="2015-04" db="EMBL/GenBank/DDBJ databases">
        <title>Genome sequence of aromatic hydrocarbons-degrading Sphingobium chungbukense DJ77.</title>
        <authorList>
            <person name="Kim Y.-C."/>
            <person name="Chae J.-C."/>
        </authorList>
    </citation>
    <scope>NUCLEOTIDE SEQUENCE [LARGE SCALE GENOMIC DNA]</scope>
    <source>
        <strain evidence="1 2">DJ77</strain>
    </source>
</reference>
<dbReference type="STRING" id="56193.YP76_20795"/>
<evidence type="ECO:0000313" key="1">
    <source>
        <dbReference type="EMBL" id="KKW90426.1"/>
    </source>
</evidence>
<dbReference type="PATRIC" id="fig|56193.3.peg.4368"/>
<evidence type="ECO:0000313" key="2">
    <source>
        <dbReference type="Proteomes" id="UP000033874"/>
    </source>
</evidence>
<gene>
    <name evidence="1" type="ORF">YP76_20795</name>
</gene>
<sequence>MYTVANPPFDPIAFHTGIYRGEIFKFERLAAASTLIAFTRELLEAELHPFEPPLIHRHFDQAGQVEMLARCEKAFSGSREVRDLWRDLFEAAGCAPDRLARDRLHLRFQPHHDAPVEAPRERTTATIAFHRDTWGSNLYAQTNWWAPVYPITAGRTFAFFPELWDRPVRNTSADFDLKAVLERSHALGRNAVDADQAIPHLAEEMLGWKAAPVVIEPGTVIAFSSAHAHAGVGNRTGLTRISLETRTIWIDDLLAGRGAPNVDGHARWQSPGLFRRVSDDMPLHHLLGCDPVMRFDGARPPAISMKDTDI</sequence>
<name>A0A0M3ANB4_9SPHN</name>
<dbReference type="Proteomes" id="UP000033874">
    <property type="component" value="Unassembled WGS sequence"/>
</dbReference>
<protein>
    <recommendedName>
        <fullName evidence="3">Phytanoyl-CoA dioxygenase</fullName>
    </recommendedName>
</protein>
<accession>A0A0M3ANB4</accession>
<evidence type="ECO:0008006" key="3">
    <source>
        <dbReference type="Google" id="ProtNLM"/>
    </source>
</evidence>
<dbReference type="AlphaFoldDB" id="A0A0M3ANB4"/>
<dbReference type="EMBL" id="LBIC01000010">
    <property type="protein sequence ID" value="KKW90426.1"/>
    <property type="molecule type" value="Genomic_DNA"/>
</dbReference>